<sequence>MRIVITGANGRLAKAFIRFLNGETIYALTKEELDCTNRLDVIQTINRLNPDLILHCAAMTDVDACEQDPMKAFSINSLSVQYVAEASGSCPLFIFSSDYIFSTNFELPYTELNQPSPSNVYALSKWLAEEHVRYYPNVYIIRTSWLFGGHGDFIDKIINKAEINNEIAVVNDQIGTPTYIHDLVQWVWTLQAYPPGTYHLVNSGFCSRYEWAAEIISTLTLNAKLKSIQTEKLLQIAMRPNRSVLSAEKFVRMTGQPMRSWKEALKEYLLETYR</sequence>
<gene>
    <name evidence="4" type="primary">rfbD</name>
    <name evidence="4" type="ORF">FN960_12035</name>
</gene>
<dbReference type="PANTHER" id="PTHR10491:SF4">
    <property type="entry name" value="METHIONINE ADENOSYLTRANSFERASE 2 SUBUNIT BETA"/>
    <property type="match status" value="1"/>
</dbReference>
<keyword evidence="5" id="KW-1185">Reference proteome</keyword>
<organism evidence="4 5">
    <name type="scientific">Alkalicoccobacillus porphyridii</name>
    <dbReference type="NCBI Taxonomy" id="2597270"/>
    <lineage>
        <taxon>Bacteria</taxon>
        <taxon>Bacillati</taxon>
        <taxon>Bacillota</taxon>
        <taxon>Bacilli</taxon>
        <taxon>Bacillales</taxon>
        <taxon>Bacillaceae</taxon>
        <taxon>Alkalicoccobacillus</taxon>
    </lineage>
</organism>
<dbReference type="GO" id="GO:0019305">
    <property type="term" value="P:dTDP-rhamnose biosynthetic process"/>
    <property type="evidence" value="ECO:0007669"/>
    <property type="project" value="UniProtKB-UniPathway"/>
</dbReference>
<comment type="pathway">
    <text evidence="2">Carbohydrate biosynthesis; dTDP-L-rhamnose biosynthesis.</text>
</comment>
<evidence type="ECO:0000313" key="4">
    <source>
        <dbReference type="EMBL" id="TSB46092.1"/>
    </source>
</evidence>
<evidence type="ECO:0000256" key="2">
    <source>
        <dbReference type="RuleBase" id="RU364082"/>
    </source>
</evidence>
<protein>
    <recommendedName>
        <fullName evidence="2">dTDP-4-dehydrorhamnose reductase</fullName>
        <ecNumber evidence="2">1.1.1.133</ecNumber>
    </recommendedName>
</protein>
<dbReference type="Pfam" id="PF04321">
    <property type="entry name" value="RmlD_sub_bind"/>
    <property type="match status" value="1"/>
</dbReference>
<dbReference type="NCBIfam" id="TIGR01214">
    <property type="entry name" value="rmlD"/>
    <property type="match status" value="1"/>
</dbReference>
<comment type="function">
    <text evidence="2">Catalyzes the reduction of dTDP-6-deoxy-L-lyxo-4-hexulose to yield dTDP-L-rhamnose.</text>
</comment>
<evidence type="ECO:0000259" key="3">
    <source>
        <dbReference type="Pfam" id="PF04321"/>
    </source>
</evidence>
<dbReference type="Proteomes" id="UP000318521">
    <property type="component" value="Unassembled WGS sequence"/>
</dbReference>
<dbReference type="Gene3D" id="3.90.25.10">
    <property type="entry name" value="UDP-galactose 4-epimerase, domain 1"/>
    <property type="match status" value="1"/>
</dbReference>
<evidence type="ECO:0000256" key="1">
    <source>
        <dbReference type="ARBA" id="ARBA00010944"/>
    </source>
</evidence>
<dbReference type="InterPro" id="IPR029903">
    <property type="entry name" value="RmlD-like-bd"/>
</dbReference>
<dbReference type="EC" id="1.1.1.133" evidence="2"/>
<dbReference type="UniPathway" id="UPA00124"/>
<reference evidence="4 5" key="1">
    <citation type="submission" date="2019-07" db="EMBL/GenBank/DDBJ databases">
        <authorList>
            <person name="Park Y.J."/>
            <person name="Jeong S.E."/>
            <person name="Jung H.S."/>
        </authorList>
    </citation>
    <scope>NUCLEOTIDE SEQUENCE [LARGE SCALE GENOMIC DNA]</scope>
    <source>
        <strain evidence="5">P16(2019)</strain>
    </source>
</reference>
<dbReference type="PANTHER" id="PTHR10491">
    <property type="entry name" value="DTDP-4-DEHYDRORHAMNOSE REDUCTASE"/>
    <property type="match status" value="1"/>
</dbReference>
<dbReference type="CDD" id="cd05254">
    <property type="entry name" value="dTDP_HR_like_SDR_e"/>
    <property type="match status" value="1"/>
</dbReference>
<keyword evidence="2" id="KW-0521">NADP</keyword>
<dbReference type="EMBL" id="VLXZ01000007">
    <property type="protein sequence ID" value="TSB46092.1"/>
    <property type="molecule type" value="Genomic_DNA"/>
</dbReference>
<dbReference type="SUPFAM" id="SSF51735">
    <property type="entry name" value="NAD(P)-binding Rossmann-fold domains"/>
    <property type="match status" value="1"/>
</dbReference>
<comment type="similarity">
    <text evidence="1 2">Belongs to the dTDP-4-dehydrorhamnose reductase family.</text>
</comment>
<dbReference type="OrthoDB" id="9803892at2"/>
<dbReference type="InterPro" id="IPR036291">
    <property type="entry name" value="NAD(P)-bd_dom_sf"/>
</dbReference>
<dbReference type="AlphaFoldDB" id="A0A553ZXB6"/>
<dbReference type="GO" id="GO:0005829">
    <property type="term" value="C:cytosol"/>
    <property type="evidence" value="ECO:0007669"/>
    <property type="project" value="TreeGrafter"/>
</dbReference>
<dbReference type="GO" id="GO:0008831">
    <property type="term" value="F:dTDP-4-dehydrorhamnose reductase activity"/>
    <property type="evidence" value="ECO:0007669"/>
    <property type="project" value="UniProtKB-EC"/>
</dbReference>
<feature type="domain" description="RmlD-like substrate binding" evidence="3">
    <location>
        <begin position="1"/>
        <end position="271"/>
    </location>
</feature>
<keyword evidence="2 4" id="KW-0560">Oxidoreductase</keyword>
<dbReference type="Gene3D" id="3.40.50.720">
    <property type="entry name" value="NAD(P)-binding Rossmann-like Domain"/>
    <property type="match status" value="1"/>
</dbReference>
<accession>A0A553ZXB6</accession>
<proteinExistence type="inferred from homology"/>
<name>A0A553ZXB6_9BACI</name>
<dbReference type="InterPro" id="IPR005913">
    <property type="entry name" value="dTDP_dehydrorham_reduct"/>
</dbReference>
<comment type="caution">
    <text evidence="4">The sequence shown here is derived from an EMBL/GenBank/DDBJ whole genome shotgun (WGS) entry which is preliminary data.</text>
</comment>
<dbReference type="RefSeq" id="WP_143848986.1">
    <property type="nucleotide sequence ID" value="NZ_VLXZ01000007.1"/>
</dbReference>
<evidence type="ECO:0000313" key="5">
    <source>
        <dbReference type="Proteomes" id="UP000318521"/>
    </source>
</evidence>